<organism evidence="2 3">
    <name type="scientific">Methylobacterium gregans</name>
    <dbReference type="NCBI Taxonomy" id="374424"/>
    <lineage>
        <taxon>Bacteria</taxon>
        <taxon>Pseudomonadati</taxon>
        <taxon>Pseudomonadota</taxon>
        <taxon>Alphaproteobacteria</taxon>
        <taxon>Hyphomicrobiales</taxon>
        <taxon>Methylobacteriaceae</taxon>
        <taxon>Methylobacterium</taxon>
    </lineage>
</organism>
<keyword evidence="1" id="KW-0472">Membrane</keyword>
<evidence type="ECO:0000256" key="1">
    <source>
        <dbReference type="SAM" id="Phobius"/>
    </source>
</evidence>
<feature type="transmembrane region" description="Helical" evidence="1">
    <location>
        <begin position="21"/>
        <end position="43"/>
    </location>
</feature>
<accession>A0AA37HKQ6</accession>
<dbReference type="AlphaFoldDB" id="A0AA37HKQ6"/>
<evidence type="ECO:0000313" key="3">
    <source>
        <dbReference type="Proteomes" id="UP001055108"/>
    </source>
</evidence>
<keyword evidence="1" id="KW-1133">Transmembrane helix</keyword>
<reference evidence="2" key="2">
    <citation type="submission" date="2021-08" db="EMBL/GenBank/DDBJ databases">
        <authorList>
            <person name="Tani A."/>
            <person name="Ola A."/>
            <person name="Ogura Y."/>
            <person name="Katsura K."/>
            <person name="Hayashi T."/>
        </authorList>
    </citation>
    <scope>NUCLEOTIDE SEQUENCE</scope>
    <source>
        <strain evidence="2">NBRC 103626</strain>
    </source>
</reference>
<protein>
    <submittedName>
        <fullName evidence="2">Uncharacterized protein</fullName>
    </submittedName>
</protein>
<dbReference type="Proteomes" id="UP001055108">
    <property type="component" value="Unassembled WGS sequence"/>
</dbReference>
<keyword evidence="3" id="KW-1185">Reference proteome</keyword>
<proteinExistence type="predicted"/>
<reference evidence="2" key="1">
    <citation type="journal article" date="2016" name="Front. Microbiol.">
        <title>Genome Sequence of the Piezophilic, Mesophilic Sulfate-Reducing Bacterium Desulfovibrio indicus J2T.</title>
        <authorList>
            <person name="Cao J."/>
            <person name="Maignien L."/>
            <person name="Shao Z."/>
            <person name="Alain K."/>
            <person name="Jebbar M."/>
        </authorList>
    </citation>
    <scope>NUCLEOTIDE SEQUENCE</scope>
    <source>
        <strain evidence="2">NBRC 103626</strain>
    </source>
</reference>
<gene>
    <name evidence="2" type="ORF">NBEOAGPD_0224</name>
</gene>
<sequence>MRKIGKITAAAEVWGAWRDPIEVSVLLFGGWLAAGLFAGWAGAVV</sequence>
<evidence type="ECO:0000313" key="2">
    <source>
        <dbReference type="EMBL" id="GJD77023.1"/>
    </source>
</evidence>
<comment type="caution">
    <text evidence="2">The sequence shown here is derived from an EMBL/GenBank/DDBJ whole genome shotgun (WGS) entry which is preliminary data.</text>
</comment>
<keyword evidence="1" id="KW-0812">Transmembrane</keyword>
<dbReference type="EMBL" id="BPQM01000004">
    <property type="protein sequence ID" value="GJD77023.1"/>
    <property type="molecule type" value="Genomic_DNA"/>
</dbReference>
<name>A0AA37HKQ6_9HYPH</name>